<feature type="compositionally biased region" description="Basic and acidic residues" evidence="1">
    <location>
        <begin position="40"/>
        <end position="49"/>
    </location>
</feature>
<dbReference type="EMBL" id="JADKRP010000008">
    <property type="protein sequence ID" value="MBF4632733.1"/>
    <property type="molecule type" value="Genomic_DNA"/>
</dbReference>
<gene>
    <name evidence="2" type="ORF">ITJ42_16050</name>
</gene>
<dbReference type="AlphaFoldDB" id="A0A8I0VAP7"/>
<proteinExistence type="predicted"/>
<organism evidence="2 3">
    <name type="scientific">Clavibacter phaseoli</name>
    <dbReference type="NCBI Taxonomy" id="1734031"/>
    <lineage>
        <taxon>Bacteria</taxon>
        <taxon>Bacillati</taxon>
        <taxon>Actinomycetota</taxon>
        <taxon>Actinomycetes</taxon>
        <taxon>Micrococcales</taxon>
        <taxon>Microbacteriaceae</taxon>
        <taxon>Clavibacter</taxon>
    </lineage>
</organism>
<evidence type="ECO:0000313" key="2">
    <source>
        <dbReference type="EMBL" id="MBF4632733.1"/>
    </source>
</evidence>
<dbReference type="RefSeq" id="WP_194676301.1">
    <property type="nucleotide sequence ID" value="NZ_JADKRP010000008.1"/>
</dbReference>
<comment type="caution">
    <text evidence="2">The sequence shown here is derived from an EMBL/GenBank/DDBJ whole genome shotgun (WGS) entry which is preliminary data.</text>
</comment>
<dbReference type="Proteomes" id="UP000634579">
    <property type="component" value="Unassembled WGS sequence"/>
</dbReference>
<protein>
    <submittedName>
        <fullName evidence="2">Uncharacterized protein</fullName>
    </submittedName>
</protein>
<feature type="region of interest" description="Disordered" evidence="1">
    <location>
        <begin position="40"/>
        <end position="67"/>
    </location>
</feature>
<sequence>MVEIDRIEAFAKGAGYRDVSRSDIIRVALQSFVDGFREKKPDVLDRPLPGERSAGARPPTEGTTQTA</sequence>
<evidence type="ECO:0000313" key="3">
    <source>
        <dbReference type="Proteomes" id="UP000634579"/>
    </source>
</evidence>
<reference evidence="2 3" key="1">
    <citation type="submission" date="2020-10" db="EMBL/GenBank/DDBJ databases">
        <title>Draft genome sequences of plant-associated actinobacteria.</title>
        <authorList>
            <person name="Tarlachkov S.V."/>
            <person name="Starodumova I.P."/>
            <person name="Dorofeeva L.V."/>
            <person name="Prisyazhnaya N.V."/>
            <person name="Roubtsova T.V."/>
            <person name="Chizhov V.N."/>
            <person name="Nadler S.A."/>
            <person name="Subbotin S.A."/>
            <person name="Evtushenko L.I."/>
        </authorList>
    </citation>
    <scope>NUCLEOTIDE SEQUENCE [LARGE SCALE GENOMIC DNA]</scope>
    <source>
        <strain evidence="2 3">VKM Ac-2886</strain>
    </source>
</reference>
<name>A0A8I0VAP7_9MICO</name>
<accession>A0A8I0VAP7</accession>
<keyword evidence="3" id="KW-1185">Reference proteome</keyword>
<evidence type="ECO:0000256" key="1">
    <source>
        <dbReference type="SAM" id="MobiDB-lite"/>
    </source>
</evidence>